<keyword evidence="6 8" id="KW-0139">CF(1)</keyword>
<dbReference type="HAMAP" id="MF_01416">
    <property type="entry name" value="ATP_synth_delta_bact"/>
    <property type="match status" value="1"/>
</dbReference>
<gene>
    <name evidence="8 9" type="primary">atpH</name>
    <name evidence="9" type="ORF">DWX93_13035</name>
</gene>
<evidence type="ECO:0000313" key="10">
    <source>
        <dbReference type="Proteomes" id="UP000266172"/>
    </source>
</evidence>
<comment type="caution">
    <text evidence="9">The sequence shown here is derived from an EMBL/GenBank/DDBJ whole genome shotgun (WGS) entry which is preliminary data.</text>
</comment>
<keyword evidence="3 8" id="KW-0375">Hydrogen ion transport</keyword>
<dbReference type="PRINTS" id="PR00125">
    <property type="entry name" value="ATPASEDELTA"/>
</dbReference>
<dbReference type="InterPro" id="IPR026015">
    <property type="entry name" value="ATP_synth_OSCP/delta_N_sf"/>
</dbReference>
<dbReference type="RefSeq" id="WP_014081005.1">
    <property type="nucleotide sequence ID" value="NZ_CAKMUY010000018.1"/>
</dbReference>
<evidence type="ECO:0000256" key="5">
    <source>
        <dbReference type="ARBA" id="ARBA00023136"/>
    </source>
</evidence>
<reference evidence="9 10" key="1">
    <citation type="submission" date="2018-08" db="EMBL/GenBank/DDBJ databases">
        <title>A genome reference for cultivated species of the human gut microbiota.</title>
        <authorList>
            <person name="Zou Y."/>
            <person name="Xue W."/>
            <person name="Luo G."/>
        </authorList>
    </citation>
    <scope>NUCLEOTIDE SEQUENCE [LARGE SCALE GENOMIC DNA]</scope>
    <source>
        <strain evidence="9 10">AF22-12AC</strain>
    </source>
</reference>
<evidence type="ECO:0000256" key="8">
    <source>
        <dbReference type="HAMAP-Rule" id="MF_01416"/>
    </source>
</evidence>
<dbReference type="EMBL" id="QRVL01000013">
    <property type="protein sequence ID" value="RGS37955.1"/>
    <property type="molecule type" value="Genomic_DNA"/>
</dbReference>
<dbReference type="GO" id="GO:0005886">
    <property type="term" value="C:plasma membrane"/>
    <property type="evidence" value="ECO:0007669"/>
    <property type="project" value="UniProtKB-SubCell"/>
</dbReference>
<sequence length="167" mass="19207">MTQTANNYGTVLFELGVEKETVEEMKRIFSLTGELPRVLDCPVVSGREKHRLIEQLFPKEVWNFLKEMCDHGNVSEMEDVFKAYTRCYDEANGILKTVMYCAGTPDEEQLAQIKAYLAAKHHRETVELTICTQPELIGGFVLETGDLVEDYSVRGRIKNLEQKLTWR</sequence>
<evidence type="ECO:0000256" key="4">
    <source>
        <dbReference type="ARBA" id="ARBA00023065"/>
    </source>
</evidence>
<comment type="subcellular location">
    <subcellularLocation>
        <location evidence="8">Cell membrane</location>
        <topology evidence="8">Peripheral membrane protein</topology>
    </subcellularLocation>
    <subcellularLocation>
        <location evidence="1">Membrane</location>
    </subcellularLocation>
</comment>
<keyword evidence="2 8" id="KW-0813">Transport</keyword>
<keyword evidence="8" id="KW-1003">Cell membrane</keyword>
<dbReference type="GO" id="GO:0045259">
    <property type="term" value="C:proton-transporting ATP synthase complex"/>
    <property type="evidence" value="ECO:0007669"/>
    <property type="project" value="UniProtKB-KW"/>
</dbReference>
<dbReference type="GO" id="GO:0046933">
    <property type="term" value="F:proton-transporting ATP synthase activity, rotational mechanism"/>
    <property type="evidence" value="ECO:0007669"/>
    <property type="project" value="UniProtKB-UniRule"/>
</dbReference>
<dbReference type="PROSITE" id="PS00389">
    <property type="entry name" value="ATPASE_DELTA"/>
    <property type="match status" value="1"/>
</dbReference>
<dbReference type="AlphaFoldDB" id="A0A174BAR4"/>
<dbReference type="SUPFAM" id="SSF47928">
    <property type="entry name" value="N-terminal domain of the delta subunit of the F1F0-ATP synthase"/>
    <property type="match status" value="1"/>
</dbReference>
<keyword evidence="4 8" id="KW-0406">Ion transport</keyword>
<evidence type="ECO:0000256" key="7">
    <source>
        <dbReference type="ARBA" id="ARBA00023310"/>
    </source>
</evidence>
<dbReference type="NCBIfam" id="TIGR01145">
    <property type="entry name" value="ATP_synt_delta"/>
    <property type="match status" value="1"/>
</dbReference>
<dbReference type="PANTHER" id="PTHR11910">
    <property type="entry name" value="ATP SYNTHASE DELTA CHAIN"/>
    <property type="match status" value="1"/>
</dbReference>
<keyword evidence="5 8" id="KW-0472">Membrane</keyword>
<dbReference type="InterPro" id="IPR020781">
    <property type="entry name" value="ATPase_OSCP/d_CS"/>
</dbReference>
<dbReference type="GeneID" id="93724640"/>
<organism evidence="9 10">
    <name type="scientific">Roseburia hominis</name>
    <dbReference type="NCBI Taxonomy" id="301301"/>
    <lineage>
        <taxon>Bacteria</taxon>
        <taxon>Bacillati</taxon>
        <taxon>Bacillota</taxon>
        <taxon>Clostridia</taxon>
        <taxon>Lachnospirales</taxon>
        <taxon>Lachnospiraceae</taxon>
        <taxon>Roseburia</taxon>
    </lineage>
</organism>
<dbReference type="OMA" id="ELTICTQ"/>
<evidence type="ECO:0000256" key="2">
    <source>
        <dbReference type="ARBA" id="ARBA00022448"/>
    </source>
</evidence>
<dbReference type="Proteomes" id="UP000266172">
    <property type="component" value="Unassembled WGS sequence"/>
</dbReference>
<proteinExistence type="inferred from homology"/>
<comment type="function">
    <text evidence="8">F(1)F(0) ATP synthase produces ATP from ADP in the presence of a proton or sodium gradient. F-type ATPases consist of two structural domains, F(1) containing the extramembraneous catalytic core and F(0) containing the membrane proton channel, linked together by a central stalk and a peripheral stalk. During catalysis, ATP synthesis in the catalytic domain of F(1) is coupled via a rotary mechanism of the central stalk subunits to proton translocation.</text>
</comment>
<dbReference type="GO" id="GO:0016787">
    <property type="term" value="F:hydrolase activity"/>
    <property type="evidence" value="ECO:0007669"/>
    <property type="project" value="UniProtKB-KW"/>
</dbReference>
<evidence type="ECO:0000256" key="6">
    <source>
        <dbReference type="ARBA" id="ARBA00023196"/>
    </source>
</evidence>
<keyword evidence="9" id="KW-0378">Hydrolase</keyword>
<protein>
    <recommendedName>
        <fullName evidence="8">ATP synthase subunit delta</fullName>
    </recommendedName>
    <alternativeName>
        <fullName evidence="8">ATP synthase F(1) sector subunit delta</fullName>
    </alternativeName>
    <alternativeName>
        <fullName evidence="8">F-type ATPase subunit delta</fullName>
        <shortName evidence="8">F-ATPase subunit delta</shortName>
    </alternativeName>
</protein>
<comment type="function">
    <text evidence="8">This protein is part of the stalk that links CF(0) to CF(1). It either transmits conformational changes from CF(0) to CF(1) or is implicated in proton conduction.</text>
</comment>
<dbReference type="InterPro" id="IPR000711">
    <property type="entry name" value="ATPase_OSCP/dsu"/>
</dbReference>
<dbReference type="Pfam" id="PF00213">
    <property type="entry name" value="OSCP"/>
    <property type="match status" value="1"/>
</dbReference>
<accession>A0A174BAR4</accession>
<comment type="similarity">
    <text evidence="8">Belongs to the ATPase delta chain family.</text>
</comment>
<keyword evidence="7 8" id="KW-0066">ATP synthesis</keyword>
<evidence type="ECO:0000256" key="1">
    <source>
        <dbReference type="ARBA" id="ARBA00004370"/>
    </source>
</evidence>
<name>A0A174BAR4_9FIRM</name>
<evidence type="ECO:0000313" key="9">
    <source>
        <dbReference type="EMBL" id="RGS37955.1"/>
    </source>
</evidence>
<evidence type="ECO:0000256" key="3">
    <source>
        <dbReference type="ARBA" id="ARBA00022781"/>
    </source>
</evidence>